<dbReference type="PATRIC" id="fig|360102.15.peg.602"/>
<protein>
    <recommendedName>
        <fullName evidence="3">DUF4279 domain-containing protein</fullName>
    </recommendedName>
</protein>
<sequence length="134" mass="15242">MNKTTVKAEFSICGDIFDPNEITTLLQIEPMEVHLKGVISGTRKRPSTETSWSICTEKEESYDVDEQTRKLLSSLKCKIDALEEIKEKYSVTFIFSLLIEIENGEKPSIYWSAETNRFLGSIGAESSIDLYIYS</sequence>
<dbReference type="GeneID" id="57976200"/>
<name>A0A0E1NPT3_YERPA</name>
<organism evidence="1 2">
    <name type="scientific">Yersinia pestis bv. Antiqua (strain Antiqua)</name>
    <dbReference type="NCBI Taxonomy" id="360102"/>
    <lineage>
        <taxon>Bacteria</taxon>
        <taxon>Pseudomonadati</taxon>
        <taxon>Pseudomonadota</taxon>
        <taxon>Gammaproteobacteria</taxon>
        <taxon>Enterobacterales</taxon>
        <taxon>Yersiniaceae</taxon>
        <taxon>Yersinia</taxon>
    </lineage>
</organism>
<evidence type="ECO:0000313" key="1">
    <source>
        <dbReference type="EMBL" id="ABG13946.1"/>
    </source>
</evidence>
<dbReference type="RefSeq" id="WP_002213829.1">
    <property type="nucleotide sequence ID" value="NC_008150.1"/>
</dbReference>
<gene>
    <name evidence="1" type="ordered locus">YPA_1980</name>
</gene>
<dbReference type="AlphaFoldDB" id="A0A0E1NPT3"/>
<reference evidence="1 2" key="1">
    <citation type="journal article" date="2006" name="J. Bacteriol.">
        <title>Complete genome sequence of Yersinia pestis strains Antiqua and Nepal516: evidence of gene reduction in an emerging pathogen.</title>
        <authorList>
            <person name="Chain P.S."/>
            <person name="Hu P."/>
            <person name="Malfatti S.A."/>
            <person name="Radnedge L."/>
            <person name="Larimer F."/>
            <person name="Vergez L.M."/>
            <person name="Worsham P."/>
            <person name="Chu M.C."/>
            <person name="Andersen G.L."/>
        </authorList>
    </citation>
    <scope>NUCLEOTIDE SEQUENCE [LARGE SCALE GENOMIC DNA]</scope>
    <source>
        <strain evidence="1 2">Antiqua</strain>
    </source>
</reference>
<evidence type="ECO:0008006" key="3">
    <source>
        <dbReference type="Google" id="ProtNLM"/>
    </source>
</evidence>
<dbReference type="EMBL" id="CP000308">
    <property type="protein sequence ID" value="ABG13946.1"/>
    <property type="molecule type" value="Genomic_DNA"/>
</dbReference>
<accession>A0A0E1NPT3</accession>
<proteinExistence type="predicted"/>
<dbReference type="InterPro" id="IPR025459">
    <property type="entry name" value="DUF4279"/>
</dbReference>
<dbReference type="HOGENOM" id="CLU_134602_1_0_6"/>
<dbReference type="KEGG" id="ypa:YPA_1980"/>
<dbReference type="Proteomes" id="UP000001971">
    <property type="component" value="Chromosome"/>
</dbReference>
<dbReference type="Pfam" id="PF14106">
    <property type="entry name" value="DUF4279"/>
    <property type="match status" value="1"/>
</dbReference>
<evidence type="ECO:0000313" key="2">
    <source>
        <dbReference type="Proteomes" id="UP000001971"/>
    </source>
</evidence>